<reference evidence="3" key="1">
    <citation type="submission" date="2021-02" db="EMBL/GenBank/DDBJ databases">
        <authorList>
            <person name="Dougan E. K."/>
            <person name="Rhodes N."/>
            <person name="Thang M."/>
            <person name="Chan C."/>
        </authorList>
    </citation>
    <scope>NUCLEOTIDE SEQUENCE</scope>
</reference>
<dbReference type="Proteomes" id="UP000626109">
    <property type="component" value="Unassembled WGS sequence"/>
</dbReference>
<protein>
    <submittedName>
        <fullName evidence="3">Uncharacterized protein</fullName>
    </submittedName>
</protein>
<evidence type="ECO:0000256" key="1">
    <source>
        <dbReference type="SAM" id="MobiDB-lite"/>
    </source>
</evidence>
<organism evidence="3 4">
    <name type="scientific">Polarella glacialis</name>
    <name type="common">Dinoflagellate</name>
    <dbReference type="NCBI Taxonomy" id="89957"/>
    <lineage>
        <taxon>Eukaryota</taxon>
        <taxon>Sar</taxon>
        <taxon>Alveolata</taxon>
        <taxon>Dinophyceae</taxon>
        <taxon>Suessiales</taxon>
        <taxon>Suessiaceae</taxon>
        <taxon>Polarella</taxon>
    </lineage>
</organism>
<comment type="caution">
    <text evidence="3">The sequence shown here is derived from an EMBL/GenBank/DDBJ whole genome shotgun (WGS) entry which is preliminary data.</text>
</comment>
<evidence type="ECO:0000313" key="5">
    <source>
        <dbReference type="Proteomes" id="UP000654075"/>
    </source>
</evidence>
<accession>A0A813K986</accession>
<sequence length="115" mass="12504">EDSDKSEIELDPPDTKKFPGLLDVNVKMGSREMIMYWAKIARRNIRAKKKRPSEDDENEASEFGADDDNNPDSPTGFEADTPKGRSGSRASASSSRPSSADSSPGGGAMLAKRKR</sequence>
<feature type="region of interest" description="Disordered" evidence="1">
    <location>
        <begin position="43"/>
        <end position="115"/>
    </location>
</feature>
<gene>
    <name evidence="2" type="ORF">PGLA1383_LOCUS24861</name>
    <name evidence="3" type="ORF">PGLA2088_LOCUS28809</name>
</gene>
<feature type="compositionally biased region" description="Basic and acidic residues" evidence="1">
    <location>
        <begin position="1"/>
        <end position="17"/>
    </location>
</feature>
<dbReference type="Proteomes" id="UP000654075">
    <property type="component" value="Unassembled WGS sequence"/>
</dbReference>
<feature type="compositionally biased region" description="Acidic residues" evidence="1">
    <location>
        <begin position="54"/>
        <end position="70"/>
    </location>
</feature>
<keyword evidence="5" id="KW-1185">Reference proteome</keyword>
<evidence type="ECO:0000313" key="4">
    <source>
        <dbReference type="Proteomes" id="UP000626109"/>
    </source>
</evidence>
<dbReference type="EMBL" id="CAJNNV010020035">
    <property type="protein sequence ID" value="CAE8606907.1"/>
    <property type="molecule type" value="Genomic_DNA"/>
</dbReference>
<feature type="compositionally biased region" description="Low complexity" evidence="1">
    <location>
        <begin position="84"/>
        <end position="103"/>
    </location>
</feature>
<proteinExistence type="predicted"/>
<feature type="region of interest" description="Disordered" evidence="1">
    <location>
        <begin position="1"/>
        <end position="21"/>
    </location>
</feature>
<evidence type="ECO:0000313" key="3">
    <source>
        <dbReference type="EMBL" id="CAE8694338.1"/>
    </source>
</evidence>
<name>A0A813K986_POLGL</name>
<evidence type="ECO:0000313" key="2">
    <source>
        <dbReference type="EMBL" id="CAE8606907.1"/>
    </source>
</evidence>
<dbReference type="AlphaFoldDB" id="A0A813K986"/>
<feature type="non-terminal residue" evidence="3">
    <location>
        <position position="115"/>
    </location>
</feature>
<dbReference type="EMBL" id="CAJNNW010028030">
    <property type="protein sequence ID" value="CAE8694338.1"/>
    <property type="molecule type" value="Genomic_DNA"/>
</dbReference>